<reference evidence="10" key="3">
    <citation type="submission" date="2018-04" db="EMBL/GenBank/DDBJ databases">
        <authorList>
            <person name="Sheh A."/>
            <person name="Shen Z."/>
            <person name="Mannion A.J."/>
            <person name="Fox J.G."/>
        </authorList>
    </citation>
    <scope>NUCLEOTIDE SEQUENCE</scope>
    <source>
        <strain evidence="10">MIT 97-6194</strain>
    </source>
</reference>
<evidence type="ECO:0000256" key="1">
    <source>
        <dbReference type="ARBA" id="ARBA00004236"/>
    </source>
</evidence>
<evidence type="ECO:0000256" key="7">
    <source>
        <dbReference type="SAM" id="Phobius"/>
    </source>
</evidence>
<sequence>MFYKILIFIVFTLNSFIFANSVDSKNSTQNIESKNIESSKTDSSKNLQNIESNSLKTTDSITQDSINSTNKDNKDDFLKDYEISTWRYVSVIFVMVLILIILYVIRLRQNKGEIISNITLEQAKILDSKNKVAIIKYDNKKYLIGLNPNGITLIDKIYENHNFNSHVEQGETSKKQDSKKNNELENTESNPKKPTNFETMLESKLQNTQDSIESKNQT</sequence>
<dbReference type="Proteomes" id="UP000477070">
    <property type="component" value="Unassembled WGS sequence"/>
</dbReference>
<evidence type="ECO:0000313" key="12">
    <source>
        <dbReference type="Proteomes" id="UP000477070"/>
    </source>
</evidence>
<dbReference type="Proteomes" id="UP000029714">
    <property type="component" value="Unassembled WGS sequence"/>
</dbReference>
<evidence type="ECO:0000313" key="10">
    <source>
        <dbReference type="EMBL" id="TLD93242.1"/>
    </source>
</evidence>
<keyword evidence="5 7" id="KW-0472">Membrane</keyword>
<keyword evidence="3 7" id="KW-0812">Transmembrane</keyword>
<feature type="compositionally biased region" description="Basic and acidic residues" evidence="6">
    <location>
        <begin position="168"/>
        <end position="183"/>
    </location>
</feature>
<evidence type="ECO:0000256" key="6">
    <source>
        <dbReference type="SAM" id="MobiDB-lite"/>
    </source>
</evidence>
<feature type="signal peptide" evidence="8">
    <location>
        <begin position="1"/>
        <end position="19"/>
    </location>
</feature>
<evidence type="ECO:0000256" key="3">
    <source>
        <dbReference type="ARBA" id="ARBA00022692"/>
    </source>
</evidence>
<keyword evidence="11" id="KW-1185">Reference proteome</keyword>
<dbReference type="AlphaFoldDB" id="A0A347W4N1"/>
<evidence type="ECO:0000256" key="2">
    <source>
        <dbReference type="ARBA" id="ARBA00022475"/>
    </source>
</evidence>
<feature type="chain" id="PRO_5036329042" description="Flagellar protein" evidence="8">
    <location>
        <begin position="20"/>
        <end position="218"/>
    </location>
</feature>
<keyword evidence="8" id="KW-0732">Signal</keyword>
<feature type="transmembrane region" description="Helical" evidence="7">
    <location>
        <begin position="86"/>
        <end position="105"/>
    </location>
</feature>
<evidence type="ECO:0000313" key="11">
    <source>
        <dbReference type="Proteomes" id="UP000029714"/>
    </source>
</evidence>
<gene>
    <name evidence="9" type="ORF">DCO61_07740</name>
    <name evidence="10" type="ORF">LS64_009005</name>
</gene>
<evidence type="ECO:0000313" key="9">
    <source>
        <dbReference type="EMBL" id="MWV69894.1"/>
    </source>
</evidence>
<dbReference type="GO" id="GO:0016020">
    <property type="term" value="C:membrane"/>
    <property type="evidence" value="ECO:0007669"/>
    <property type="project" value="InterPro"/>
</dbReference>
<dbReference type="EMBL" id="QBIU01000001">
    <property type="protein sequence ID" value="MWV69894.1"/>
    <property type="molecule type" value="Genomic_DNA"/>
</dbReference>
<name>A0A347W4N1_9HELI</name>
<reference evidence="10 11" key="1">
    <citation type="journal article" date="2014" name="Genome Announc.">
        <title>Draft genome sequences of eight enterohepatic helicobacter species isolated from both laboratory and wild rodents.</title>
        <authorList>
            <person name="Sheh A."/>
            <person name="Shen Z."/>
            <person name="Fox J.G."/>
        </authorList>
    </citation>
    <scope>NUCLEOTIDE SEQUENCE [LARGE SCALE GENOMIC DNA]</scope>
    <source>
        <strain evidence="10 11">MIT 97-6194</strain>
    </source>
</reference>
<reference evidence="10 11" key="2">
    <citation type="journal article" date="2016" name="Infect. Immun.">
        <title>Helicobacter saguini, a Novel Helicobacter Isolated from Cotton-Top Tamarins with Ulcerative Colitis, Has Proinflammatory Properties and Induces Typhlocolitis and Dysplasia in Gnotobiotic IL-10-/- Mice.</title>
        <authorList>
            <person name="Shen Z."/>
            <person name="Mannion A."/>
            <person name="Whary M.T."/>
            <person name="Muthupalani S."/>
            <person name="Sheh A."/>
            <person name="Feng Y."/>
            <person name="Gong G."/>
            <person name="Vandamme P."/>
            <person name="Holcombe H.R."/>
            <person name="Paster B.J."/>
            <person name="Fox J.G."/>
        </authorList>
    </citation>
    <scope>NUCLEOTIDE SEQUENCE [LARGE SCALE GENOMIC DNA]</scope>
    <source>
        <strain evidence="10 11">MIT 97-6194</strain>
    </source>
</reference>
<feature type="compositionally biased region" description="Polar residues" evidence="6">
    <location>
        <begin position="187"/>
        <end position="218"/>
    </location>
</feature>
<evidence type="ECO:0000256" key="8">
    <source>
        <dbReference type="SAM" id="SignalP"/>
    </source>
</evidence>
<feature type="region of interest" description="Disordered" evidence="6">
    <location>
        <begin position="167"/>
        <end position="218"/>
    </location>
</feature>
<keyword evidence="4 7" id="KW-1133">Transmembrane helix</keyword>
<dbReference type="OrthoDB" id="5330173at2"/>
<dbReference type="Pfam" id="PF04347">
    <property type="entry name" value="FliO"/>
    <property type="match status" value="1"/>
</dbReference>
<keyword evidence="2" id="KW-1003">Cell membrane</keyword>
<evidence type="ECO:0000256" key="4">
    <source>
        <dbReference type="ARBA" id="ARBA00022989"/>
    </source>
</evidence>
<comment type="subcellular location">
    <subcellularLocation>
        <location evidence="1">Cell membrane</location>
    </subcellularLocation>
</comment>
<proteinExistence type="predicted"/>
<dbReference type="InterPro" id="IPR022781">
    <property type="entry name" value="Flagellar_biosynth_FliO"/>
</dbReference>
<reference evidence="9 12" key="4">
    <citation type="submission" date="2019-12" db="EMBL/GenBank/DDBJ databases">
        <title>Multi-Generational Helicobacter saguini Isolates.</title>
        <authorList>
            <person name="Mannion A."/>
            <person name="Shen Z."/>
            <person name="Fox J.G."/>
        </authorList>
    </citation>
    <scope>NUCLEOTIDE SEQUENCE [LARGE SCALE GENOMIC DNA]</scope>
    <source>
        <strain evidence="9">16-048</strain>
        <strain evidence="12">16-048 (F4)</strain>
    </source>
</reference>
<dbReference type="GO" id="GO:0044781">
    <property type="term" value="P:bacterial-type flagellum organization"/>
    <property type="evidence" value="ECO:0007669"/>
    <property type="project" value="InterPro"/>
</dbReference>
<evidence type="ECO:0008006" key="13">
    <source>
        <dbReference type="Google" id="ProtNLM"/>
    </source>
</evidence>
<comment type="caution">
    <text evidence="10">The sequence shown here is derived from an EMBL/GenBank/DDBJ whole genome shotgun (WGS) entry which is preliminary data.</text>
</comment>
<accession>A0A347W4N1</accession>
<dbReference type="RefSeq" id="WP_052062443.1">
    <property type="nucleotide sequence ID" value="NZ_JRMP02000015.1"/>
</dbReference>
<protein>
    <recommendedName>
        <fullName evidence="13">Flagellar protein</fullName>
    </recommendedName>
</protein>
<evidence type="ECO:0000256" key="5">
    <source>
        <dbReference type="ARBA" id="ARBA00023136"/>
    </source>
</evidence>
<organism evidence="10 11">
    <name type="scientific">Helicobacter saguini</name>
    <dbReference type="NCBI Taxonomy" id="1548018"/>
    <lineage>
        <taxon>Bacteria</taxon>
        <taxon>Pseudomonadati</taxon>
        <taxon>Campylobacterota</taxon>
        <taxon>Epsilonproteobacteria</taxon>
        <taxon>Campylobacterales</taxon>
        <taxon>Helicobacteraceae</taxon>
        <taxon>Helicobacter</taxon>
    </lineage>
</organism>
<dbReference type="EMBL" id="JRMP02000015">
    <property type="protein sequence ID" value="TLD93242.1"/>
    <property type="molecule type" value="Genomic_DNA"/>
</dbReference>